<evidence type="ECO:0000313" key="2">
    <source>
        <dbReference type="Proteomes" id="UP000283666"/>
    </source>
</evidence>
<name>A0A425B2A8_NEIME</name>
<dbReference type="AlphaFoldDB" id="A0A425B2A8"/>
<dbReference type="EMBL" id="NWZY01000019">
    <property type="protein sequence ID" value="RQK77921.1"/>
    <property type="molecule type" value="Genomic_DNA"/>
</dbReference>
<accession>A0A425B2A8</accession>
<comment type="caution">
    <text evidence="1">The sequence shown here is derived from an EMBL/GenBank/DDBJ whole genome shotgun (WGS) entry which is preliminary data.</text>
</comment>
<evidence type="ECO:0000313" key="1">
    <source>
        <dbReference type="EMBL" id="RQK77921.1"/>
    </source>
</evidence>
<dbReference type="RefSeq" id="WP_014575303.1">
    <property type="nucleotide sequence ID" value="NZ_CP012394.1"/>
</dbReference>
<reference evidence="1 2" key="1">
    <citation type="submission" date="2017-09" db="EMBL/GenBank/DDBJ databases">
        <title>Phenotypic and genotypic characterization of Colombian isolates of Neisseria meningitidis recovered from invasive disease.</title>
        <authorList>
            <person name="Duarte C."/>
            <person name="Gabastou J.M."/>
            <person name="Moreno J."/>
        </authorList>
    </citation>
    <scope>NUCLEOTIDE SEQUENCE [LARGE SCALE GENOMIC DNA]</scope>
    <source>
        <strain evidence="1 2">INS-Nm1012</strain>
    </source>
</reference>
<dbReference type="Pfam" id="PF06891">
    <property type="entry name" value="P2_Phage_GpR"/>
    <property type="match status" value="1"/>
</dbReference>
<organism evidence="1 2">
    <name type="scientific">Neisseria meningitidis</name>
    <dbReference type="NCBI Taxonomy" id="487"/>
    <lineage>
        <taxon>Bacteria</taxon>
        <taxon>Pseudomonadati</taxon>
        <taxon>Pseudomonadota</taxon>
        <taxon>Betaproteobacteria</taxon>
        <taxon>Neisseriales</taxon>
        <taxon>Neisseriaceae</taxon>
        <taxon>Neisseria</taxon>
    </lineage>
</organism>
<dbReference type="Proteomes" id="UP000283666">
    <property type="component" value="Unassembled WGS sequence"/>
</dbReference>
<proteinExistence type="predicted"/>
<protein>
    <submittedName>
        <fullName evidence="1">Phage tail protein</fullName>
    </submittedName>
</protein>
<gene>
    <name evidence="1" type="ORF">COH52_07640</name>
</gene>
<sequence>MKKPESLRAALAASLPEFADAPDRLRLTVFAGQVVPKRNTLSFETKYTLNVFVREFHRDPALLFLVVNQWLQENQRDILCPGADAAARAFVFEAEPIEADVWDIMIELKLSETVIAGLDDQGKVVYKTKSEPPRQDF</sequence>
<dbReference type="InterPro" id="IPR009678">
    <property type="entry name" value="Phage_tail_completion_R"/>
</dbReference>